<sequence>MLVHWLRRSAAALPARYWVVAGQAVVSGTSFFTNIFIARLCGLSTFGEYSAWQMVLLLALSVQGALITQPMQIVQGETAPAQQPAYRQALLAMQLAFSLVAVAAVAGGAALLPRGAAEVLPAFLVCLVAGCGQDTARKLLLAEGRVRAALVSDGLSAGGQVLVLLYWALGSGPVALPAVLWAMGLTTVPALLLSGRVLGLTLRFAGLRHFAGAHWRRARWLLPTALLQWASSNALLVFAGFMGSAAMLGILRLAQTLMGVLNVGLQAVENYALPRLSQTFHRQPHLFAAQRARLGRTLLLVAALPLALLFALAGPLVGWLQAGSEAHANVLRWCCLLYVVILLVYPLRLSVRLLANARLYFEGYVLSVAVSFGLARWLIGQWQASGVVLGWVVAQAVLGLYWALAVRRVQVKSVENKGIETIIPALQAENA</sequence>
<reference evidence="7 8" key="1">
    <citation type="submission" date="2020-11" db="EMBL/GenBank/DDBJ databases">
        <authorList>
            <person name="Kim M.K."/>
        </authorList>
    </citation>
    <scope>NUCLEOTIDE SEQUENCE [LARGE SCALE GENOMIC DNA]</scope>
    <source>
        <strain evidence="7 8">BT683</strain>
    </source>
</reference>
<feature type="transmembrane region" description="Helical" evidence="6">
    <location>
        <begin position="220"/>
        <end position="241"/>
    </location>
</feature>
<keyword evidence="3 6" id="KW-0812">Transmembrane</keyword>
<dbReference type="PANTHER" id="PTHR30250">
    <property type="entry name" value="PST FAMILY PREDICTED COLANIC ACID TRANSPORTER"/>
    <property type="match status" value="1"/>
</dbReference>
<feature type="transmembrane region" description="Helical" evidence="6">
    <location>
        <begin position="330"/>
        <end position="347"/>
    </location>
</feature>
<comment type="subcellular location">
    <subcellularLocation>
        <location evidence="1">Cell membrane</location>
        <topology evidence="1">Multi-pass membrane protein</topology>
    </subcellularLocation>
</comment>
<feature type="transmembrane region" description="Helical" evidence="6">
    <location>
        <begin position="17"/>
        <end position="37"/>
    </location>
</feature>
<evidence type="ECO:0000256" key="6">
    <source>
        <dbReference type="SAM" id="Phobius"/>
    </source>
</evidence>
<evidence type="ECO:0000313" key="7">
    <source>
        <dbReference type="EMBL" id="MBF9239662.1"/>
    </source>
</evidence>
<organism evidence="7 8">
    <name type="scientific">Hymenobacter jeongseonensis</name>
    <dbReference type="NCBI Taxonomy" id="2791027"/>
    <lineage>
        <taxon>Bacteria</taxon>
        <taxon>Pseudomonadati</taxon>
        <taxon>Bacteroidota</taxon>
        <taxon>Cytophagia</taxon>
        <taxon>Cytophagales</taxon>
        <taxon>Hymenobacteraceae</taxon>
        <taxon>Hymenobacter</taxon>
    </lineage>
</organism>
<evidence type="ECO:0000313" key="8">
    <source>
        <dbReference type="Proteomes" id="UP000597617"/>
    </source>
</evidence>
<name>A0ABS0IMT3_9BACT</name>
<dbReference type="EMBL" id="JADQDQ010000015">
    <property type="protein sequence ID" value="MBF9239662.1"/>
    <property type="molecule type" value="Genomic_DNA"/>
</dbReference>
<evidence type="ECO:0000256" key="5">
    <source>
        <dbReference type="ARBA" id="ARBA00023136"/>
    </source>
</evidence>
<evidence type="ECO:0000256" key="4">
    <source>
        <dbReference type="ARBA" id="ARBA00022989"/>
    </source>
</evidence>
<dbReference type="InterPro" id="IPR050833">
    <property type="entry name" value="Poly_Biosynth_Transport"/>
</dbReference>
<evidence type="ECO:0008006" key="9">
    <source>
        <dbReference type="Google" id="ProtNLM"/>
    </source>
</evidence>
<comment type="caution">
    <text evidence="7">The sequence shown here is derived from an EMBL/GenBank/DDBJ whole genome shotgun (WGS) entry which is preliminary data.</text>
</comment>
<keyword evidence="4 6" id="KW-1133">Transmembrane helix</keyword>
<feature type="transmembrane region" description="Helical" evidence="6">
    <location>
        <begin position="294"/>
        <end position="318"/>
    </location>
</feature>
<keyword evidence="8" id="KW-1185">Reference proteome</keyword>
<dbReference type="PANTHER" id="PTHR30250:SF11">
    <property type="entry name" value="O-ANTIGEN TRANSPORTER-RELATED"/>
    <property type="match status" value="1"/>
</dbReference>
<dbReference type="Proteomes" id="UP000597617">
    <property type="component" value="Unassembled WGS sequence"/>
</dbReference>
<accession>A0ABS0IMT3</accession>
<gene>
    <name evidence="7" type="ORF">I2I05_19875</name>
</gene>
<dbReference type="RefSeq" id="WP_196284012.1">
    <property type="nucleotide sequence ID" value="NZ_JADQDQ010000015.1"/>
</dbReference>
<keyword evidence="5 6" id="KW-0472">Membrane</keyword>
<evidence type="ECO:0000256" key="3">
    <source>
        <dbReference type="ARBA" id="ARBA00022692"/>
    </source>
</evidence>
<proteinExistence type="predicted"/>
<evidence type="ECO:0000256" key="1">
    <source>
        <dbReference type="ARBA" id="ARBA00004651"/>
    </source>
</evidence>
<feature type="transmembrane region" description="Helical" evidence="6">
    <location>
        <begin position="359"/>
        <end position="379"/>
    </location>
</feature>
<feature type="transmembrane region" description="Helical" evidence="6">
    <location>
        <begin position="49"/>
        <end position="68"/>
    </location>
</feature>
<evidence type="ECO:0000256" key="2">
    <source>
        <dbReference type="ARBA" id="ARBA00022475"/>
    </source>
</evidence>
<feature type="transmembrane region" description="Helical" evidence="6">
    <location>
        <begin position="385"/>
        <end position="404"/>
    </location>
</feature>
<protein>
    <recommendedName>
        <fullName evidence="9">Lipopolysaccharide biosynthesis protein</fullName>
    </recommendedName>
</protein>
<feature type="transmembrane region" description="Helical" evidence="6">
    <location>
        <begin position="89"/>
        <end position="113"/>
    </location>
</feature>
<keyword evidence="2" id="KW-1003">Cell membrane</keyword>